<sequence length="21" mass="2267">MSGIIKIIIIFGRECMAVSNA</sequence>
<proteinExistence type="predicted"/>
<comment type="caution">
    <text evidence="1">The sequence shown here is derived from an EMBL/GenBank/DDBJ whole genome shotgun (WGS) entry which is preliminary data.</text>
</comment>
<dbReference type="EMBL" id="AACKDQ010000093">
    <property type="protein sequence ID" value="EAK9318638.1"/>
    <property type="molecule type" value="Genomic_DNA"/>
</dbReference>
<evidence type="ECO:0000313" key="1">
    <source>
        <dbReference type="EMBL" id="EAK9318638.1"/>
    </source>
</evidence>
<dbReference type="Proteomes" id="UP000410967">
    <property type="component" value="Unassembled WGS sequence"/>
</dbReference>
<reference evidence="1 2" key="1">
    <citation type="submission" date="2019-04" db="EMBL/GenBank/DDBJ databases">
        <authorList>
            <consortium name="GenomeTrakr network: Whole genome sequencing for foodborne pathogen traceback"/>
        </authorList>
    </citation>
    <scope>NUCLEOTIDE SEQUENCE [LARGE SCALE GENOMIC DNA]</scope>
    <source>
        <strain evidence="1 2">PHLUSALM00088</strain>
    </source>
</reference>
<gene>
    <name evidence="1" type="ORF">FA835_16230</name>
</gene>
<accession>A0A5L6UL48</accession>
<dbReference type="AlphaFoldDB" id="A0A5L6UL48"/>
<organism evidence="1 2">
    <name type="scientific">Listeria monocytogenes</name>
    <dbReference type="NCBI Taxonomy" id="1639"/>
    <lineage>
        <taxon>Bacteria</taxon>
        <taxon>Bacillati</taxon>
        <taxon>Bacillota</taxon>
        <taxon>Bacilli</taxon>
        <taxon>Bacillales</taxon>
        <taxon>Listeriaceae</taxon>
        <taxon>Listeria</taxon>
    </lineage>
</organism>
<name>A0A5L6UL48_LISMN</name>
<feature type="non-terminal residue" evidence="1">
    <location>
        <position position="21"/>
    </location>
</feature>
<evidence type="ECO:0000313" key="2">
    <source>
        <dbReference type="Proteomes" id="UP000410967"/>
    </source>
</evidence>
<protein>
    <submittedName>
        <fullName evidence="1">Transcriptional repressor</fullName>
    </submittedName>
</protein>